<evidence type="ECO:0000313" key="2">
    <source>
        <dbReference type="Proteomes" id="UP000275368"/>
    </source>
</evidence>
<sequence>MDNEKGILFSDTILQRKGARKIGDIPDEVVKLLQKGQLQTVNLTEWLAVNHILLLKNVLYELGLQGESDSIIHRLNDLNEMKIMKIIPDIAREWLNLMDRKSEEERSRIYDALATHPSDSVRCWAAYIVGLDRRLSLEKKLTSIRPFAADPHFGVREIAWMALRESISKELMSSIDILNDWVHDQDANIRRFAIESTRPQGVWAKHIPELKENPGMVRSLLEAVISDPAKYVQDSVGNWLNDASKTNPDWVLQFCDEWLETSDTKETKRIVTRARRSLIKNKGLSL</sequence>
<reference evidence="1 2" key="1">
    <citation type="submission" date="2018-11" db="EMBL/GenBank/DDBJ databases">
        <title>Complete genome sequence of Paenibacillus baekrokdamisoli strain KCTC 33723.</title>
        <authorList>
            <person name="Kang S.W."/>
            <person name="Lee K.C."/>
            <person name="Kim K.K."/>
            <person name="Kim J.S."/>
            <person name="Kim D.S."/>
            <person name="Ko S.H."/>
            <person name="Yang S.H."/>
            <person name="Lee J.S."/>
        </authorList>
    </citation>
    <scope>NUCLEOTIDE SEQUENCE [LARGE SCALE GENOMIC DNA]</scope>
    <source>
        <strain evidence="1 2">KCTC 33723</strain>
    </source>
</reference>
<dbReference type="KEGG" id="pbk:Back11_03230"/>
<dbReference type="Pfam" id="PF08713">
    <property type="entry name" value="DNA_alkylation"/>
    <property type="match status" value="1"/>
</dbReference>
<proteinExistence type="predicted"/>
<gene>
    <name evidence="1" type="ORF">Back11_03230</name>
</gene>
<evidence type="ECO:0000313" key="1">
    <source>
        <dbReference type="EMBL" id="BBH18978.1"/>
    </source>
</evidence>
<name>A0A3G9J5J3_9BACL</name>
<keyword evidence="2" id="KW-1185">Reference proteome</keyword>
<dbReference type="SUPFAM" id="SSF48371">
    <property type="entry name" value="ARM repeat"/>
    <property type="match status" value="1"/>
</dbReference>
<organism evidence="1 2">
    <name type="scientific">Paenibacillus baekrokdamisoli</name>
    <dbReference type="NCBI Taxonomy" id="1712516"/>
    <lineage>
        <taxon>Bacteria</taxon>
        <taxon>Bacillati</taxon>
        <taxon>Bacillota</taxon>
        <taxon>Bacilli</taxon>
        <taxon>Bacillales</taxon>
        <taxon>Paenibacillaceae</taxon>
        <taxon>Paenibacillus</taxon>
    </lineage>
</organism>
<dbReference type="AlphaFoldDB" id="A0A3G9J5J3"/>
<dbReference type="Gene3D" id="1.25.40.290">
    <property type="entry name" value="ARM repeat domains"/>
    <property type="match status" value="1"/>
</dbReference>
<dbReference type="InterPro" id="IPR014825">
    <property type="entry name" value="DNA_alkylation"/>
</dbReference>
<dbReference type="EMBL" id="AP019308">
    <property type="protein sequence ID" value="BBH18978.1"/>
    <property type="molecule type" value="Genomic_DNA"/>
</dbReference>
<protein>
    <submittedName>
        <fullName evidence="1">DNA alkylation repair protein</fullName>
    </submittedName>
</protein>
<dbReference type="Proteomes" id="UP000275368">
    <property type="component" value="Chromosome"/>
</dbReference>
<dbReference type="InterPro" id="IPR016024">
    <property type="entry name" value="ARM-type_fold"/>
</dbReference>
<accession>A0A3G9J5J3</accession>
<dbReference type="RefSeq" id="WP_221226878.1">
    <property type="nucleotide sequence ID" value="NZ_AP019308.1"/>
</dbReference>